<evidence type="ECO:0000256" key="1">
    <source>
        <dbReference type="ARBA" id="ARBA00001947"/>
    </source>
</evidence>
<proteinExistence type="predicted"/>
<dbReference type="GO" id="GO:0006508">
    <property type="term" value="P:proteolysis"/>
    <property type="evidence" value="ECO:0007669"/>
    <property type="project" value="UniProtKB-KW"/>
</dbReference>
<dbReference type="PANTHER" id="PTHR42994:SF2">
    <property type="entry name" value="PEPTIDASE"/>
    <property type="match status" value="1"/>
</dbReference>
<dbReference type="RefSeq" id="WP_019034165.1">
    <property type="nucleotide sequence ID" value="NZ_UGSZ01000001.1"/>
</dbReference>
<protein>
    <submittedName>
        <fullName evidence="6">Succinyl-diaminopimelate desuccinylase</fullName>
    </submittedName>
</protein>
<keyword evidence="4" id="KW-0378">Hydrolase</keyword>
<name>A0A379C1W9_9FIRM</name>
<dbReference type="PIRSF" id="PIRSF010386">
    <property type="entry name" value="RocB"/>
    <property type="match status" value="1"/>
</dbReference>
<sequence>MKQDNLGNRIEELAIEYGKVVTHTGTELEQNSVNFFQKWFKHLEKIAKLPIETKISPVKNDHLNRSVCYALLQGKSKDTVVLIGHSDTVDVEDFGKIKDIAYEPEKIKEGFKNGQVDVLDKVKKDLTDEWLFGRGICDMKAGGAIEMALFEKYVQDKDFPGSVLLVAVCDEENLSAGMRHLSYILDDLNKRYGLNYKLIIDGEPHERIDKNTMIIYDGSIGKIMPICLTRGKLTHVGQVYQGLNPISLLSEIVSLTDLNQDFIETRGNTTSPAPTWLYQKDRKYVYDVSLPITSGGYMSVLPLTKTPKEIMEKLKEISVEAFENVIKRTDKSFKKYLQASGEEGKIEYPTKVFIFEELVREIKNENKVDIEKILKDTEDKLTKMVNDGEISIPEAVFRLMEELLSNYSYRGPVVLWGICPPYYPSVNNLDLKNYKEMQELVEKMKDFTKENLDLKLDVQNYFTGICDLSYAMLTLDDEELSYVKDNFLMWNTYPINLDLIRKYSMPVFNIGPWGKDLHKYTERVSRSDLKSNTPKLMDFVIKEILK</sequence>
<gene>
    <name evidence="6" type="ORF">NCTC13149_00014</name>
</gene>
<dbReference type="GO" id="GO:0046872">
    <property type="term" value="F:metal ion binding"/>
    <property type="evidence" value="ECO:0007669"/>
    <property type="project" value="UniProtKB-KW"/>
</dbReference>
<dbReference type="PANTHER" id="PTHR42994">
    <property type="entry name" value="PEPTIDASE T"/>
    <property type="match status" value="1"/>
</dbReference>
<dbReference type="SUPFAM" id="SSF53187">
    <property type="entry name" value="Zn-dependent exopeptidases"/>
    <property type="match status" value="1"/>
</dbReference>
<evidence type="ECO:0000256" key="4">
    <source>
        <dbReference type="ARBA" id="ARBA00022801"/>
    </source>
</evidence>
<evidence type="ECO:0000256" key="5">
    <source>
        <dbReference type="ARBA" id="ARBA00023049"/>
    </source>
</evidence>
<reference evidence="6 7" key="1">
    <citation type="submission" date="2018-06" db="EMBL/GenBank/DDBJ databases">
        <authorList>
            <consortium name="Pathogen Informatics"/>
            <person name="Doyle S."/>
        </authorList>
    </citation>
    <scope>NUCLEOTIDE SEQUENCE [LARGE SCALE GENOMIC DNA]</scope>
    <source>
        <strain evidence="6 7">NCTC13149</strain>
    </source>
</reference>
<dbReference type="GO" id="GO:0008237">
    <property type="term" value="F:metallopeptidase activity"/>
    <property type="evidence" value="ECO:0007669"/>
    <property type="project" value="UniProtKB-KW"/>
</dbReference>
<comment type="cofactor">
    <cofactor evidence="1">
        <name>Zn(2+)</name>
        <dbReference type="ChEBI" id="CHEBI:29105"/>
    </cofactor>
</comment>
<organism evidence="6 7">
    <name type="scientific">Peptoniphilus lacrimalis</name>
    <dbReference type="NCBI Taxonomy" id="33031"/>
    <lineage>
        <taxon>Bacteria</taxon>
        <taxon>Bacillati</taxon>
        <taxon>Bacillota</taxon>
        <taxon>Tissierellia</taxon>
        <taxon>Tissierellales</taxon>
        <taxon>Peptoniphilaceae</taxon>
        <taxon>Peptoniphilus</taxon>
    </lineage>
</organism>
<dbReference type="PROSITE" id="PS00759">
    <property type="entry name" value="ARGE_DAPE_CPG2_2"/>
    <property type="match status" value="1"/>
</dbReference>
<accession>A0A379C1W9</accession>
<dbReference type="Pfam" id="PF01546">
    <property type="entry name" value="Peptidase_M20"/>
    <property type="match status" value="1"/>
</dbReference>
<dbReference type="OrthoDB" id="9815360at2"/>
<dbReference type="InterPro" id="IPR001261">
    <property type="entry name" value="ArgE/DapE_CS"/>
</dbReference>
<dbReference type="STRING" id="1122949.GCA_000378725_00085"/>
<dbReference type="Proteomes" id="UP000255517">
    <property type="component" value="Unassembled WGS sequence"/>
</dbReference>
<keyword evidence="2" id="KW-0645">Protease</keyword>
<keyword evidence="3" id="KW-0479">Metal-binding</keyword>
<evidence type="ECO:0000313" key="7">
    <source>
        <dbReference type="Proteomes" id="UP000255517"/>
    </source>
</evidence>
<dbReference type="EMBL" id="UGSZ01000001">
    <property type="protein sequence ID" value="SUB56244.1"/>
    <property type="molecule type" value="Genomic_DNA"/>
</dbReference>
<evidence type="ECO:0000256" key="2">
    <source>
        <dbReference type="ARBA" id="ARBA00022670"/>
    </source>
</evidence>
<evidence type="ECO:0000256" key="3">
    <source>
        <dbReference type="ARBA" id="ARBA00022723"/>
    </source>
</evidence>
<dbReference type="InterPro" id="IPR002933">
    <property type="entry name" value="Peptidase_M20"/>
</dbReference>
<evidence type="ECO:0000313" key="6">
    <source>
        <dbReference type="EMBL" id="SUB56244.1"/>
    </source>
</evidence>
<dbReference type="InterPro" id="IPR012166">
    <property type="entry name" value="Uncharacterised_RocB"/>
</dbReference>
<keyword evidence="5" id="KW-0482">Metalloprotease</keyword>
<dbReference type="Gene3D" id="3.40.630.10">
    <property type="entry name" value="Zn peptidases"/>
    <property type="match status" value="1"/>
</dbReference>
<dbReference type="AlphaFoldDB" id="A0A379C1W9"/>